<name>A0A4R0NFY6_9SPHI</name>
<proteinExistence type="predicted"/>
<sequence length="215" mass="24564">MRNLFVPFLDQYTANDDIEKVSTLLDALPKNRIAQQPWPEFNSDLQANFSIAHSNDFLMLKYVVTEDVIKVATTELNGAVHKDNCVEFFVSFGADKSYYNIEVNCVGVCLIAYGKGRSNRDFLPKELVKRIKTHAVIKTAAENSRRKYVWEITLMIPIVVFAFSNLKTLSQQRGFGNFFKCGDDLPQPHFYSWNEIEAESPDFHLPEFFGSLAFG</sequence>
<dbReference type="GO" id="GO:0004553">
    <property type="term" value="F:hydrolase activity, hydrolyzing O-glycosyl compounds"/>
    <property type="evidence" value="ECO:0007669"/>
    <property type="project" value="InterPro"/>
</dbReference>
<evidence type="ECO:0000313" key="4">
    <source>
        <dbReference type="Proteomes" id="UP000291117"/>
    </source>
</evidence>
<dbReference type="RefSeq" id="WP_131606626.1">
    <property type="nucleotide sequence ID" value="NZ_SJSM01000001.1"/>
</dbReference>
<accession>A0A4R0NFY6</accession>
<keyword evidence="4" id="KW-1185">Reference proteome</keyword>
<dbReference type="GO" id="GO:0030246">
    <property type="term" value="F:carbohydrate binding"/>
    <property type="evidence" value="ECO:0007669"/>
    <property type="project" value="InterPro"/>
</dbReference>
<dbReference type="EMBL" id="SWDX01000002">
    <property type="protein sequence ID" value="TKC63722.1"/>
    <property type="molecule type" value="Genomic_DNA"/>
</dbReference>
<dbReference type="Pfam" id="PF16011">
    <property type="entry name" value="CBM9_2"/>
    <property type="match status" value="1"/>
</dbReference>
<dbReference type="AlphaFoldDB" id="A0A4R0NFY6"/>
<protein>
    <recommendedName>
        <fullName evidence="1">Carbohydrate-binding domain-containing protein</fullName>
    </recommendedName>
</protein>
<reference evidence="3 5" key="2">
    <citation type="submission" date="2019-04" db="EMBL/GenBank/DDBJ databases">
        <title>Pedobacter sp. RP-1-16 sp. nov., isolated from Arctic soil.</title>
        <authorList>
            <person name="Dahal R.H."/>
            <person name="Kim D.-U."/>
        </authorList>
    </citation>
    <scope>NUCLEOTIDE SEQUENCE [LARGE SCALE GENOMIC DNA]</scope>
    <source>
        <strain evidence="3 5">RP-1-16</strain>
    </source>
</reference>
<dbReference type="SUPFAM" id="SSF49344">
    <property type="entry name" value="CBD9-like"/>
    <property type="match status" value="1"/>
</dbReference>
<organism evidence="2 4">
    <name type="scientific">Pedobacter hiemivivus</name>
    <dbReference type="NCBI Taxonomy" id="2530454"/>
    <lineage>
        <taxon>Bacteria</taxon>
        <taxon>Pseudomonadati</taxon>
        <taxon>Bacteroidota</taxon>
        <taxon>Sphingobacteriia</taxon>
        <taxon>Sphingobacteriales</taxon>
        <taxon>Sphingobacteriaceae</taxon>
        <taxon>Pedobacter</taxon>
    </lineage>
</organism>
<feature type="domain" description="Carbohydrate-binding" evidence="1">
    <location>
        <begin position="27"/>
        <end position="214"/>
    </location>
</feature>
<evidence type="ECO:0000313" key="3">
    <source>
        <dbReference type="EMBL" id="TKC63722.1"/>
    </source>
</evidence>
<gene>
    <name evidence="2" type="ORF">EZ444_01770</name>
    <name evidence="3" type="ORF">FBD94_05075</name>
</gene>
<evidence type="ECO:0000259" key="1">
    <source>
        <dbReference type="Pfam" id="PF16011"/>
    </source>
</evidence>
<accession>A0A4U1GPN2</accession>
<dbReference type="OrthoDB" id="9801646at2"/>
<dbReference type="CDD" id="cd09620">
    <property type="entry name" value="CBM9_like_3"/>
    <property type="match status" value="1"/>
</dbReference>
<evidence type="ECO:0000313" key="5">
    <source>
        <dbReference type="Proteomes" id="UP000309594"/>
    </source>
</evidence>
<dbReference type="GO" id="GO:0016052">
    <property type="term" value="P:carbohydrate catabolic process"/>
    <property type="evidence" value="ECO:0007669"/>
    <property type="project" value="InterPro"/>
</dbReference>
<reference evidence="2 4" key="1">
    <citation type="submission" date="2019-02" db="EMBL/GenBank/DDBJ databases">
        <title>Pedobacter sp. RP-3-8 sp. nov., isolated from Arctic soil.</title>
        <authorList>
            <person name="Dahal R.H."/>
        </authorList>
    </citation>
    <scope>NUCLEOTIDE SEQUENCE [LARGE SCALE GENOMIC DNA]</scope>
    <source>
        <strain evidence="2 4">RP-3-8</strain>
    </source>
</reference>
<dbReference type="InterPro" id="IPR010502">
    <property type="entry name" value="Carb-bd_dom_fam9"/>
</dbReference>
<dbReference type="EMBL" id="SJSM01000001">
    <property type="protein sequence ID" value="TCC99429.1"/>
    <property type="molecule type" value="Genomic_DNA"/>
</dbReference>
<dbReference type="Proteomes" id="UP000291117">
    <property type="component" value="Unassembled WGS sequence"/>
</dbReference>
<dbReference type="Proteomes" id="UP000309594">
    <property type="component" value="Unassembled WGS sequence"/>
</dbReference>
<comment type="caution">
    <text evidence="2">The sequence shown here is derived from an EMBL/GenBank/DDBJ whole genome shotgun (WGS) entry which is preliminary data.</text>
</comment>
<evidence type="ECO:0000313" key="2">
    <source>
        <dbReference type="EMBL" id="TCC99429.1"/>
    </source>
</evidence>
<dbReference type="Gene3D" id="2.60.40.1190">
    <property type="match status" value="1"/>
</dbReference>